<dbReference type="InterPro" id="IPR016032">
    <property type="entry name" value="Sig_transdc_resp-reg_C-effctor"/>
</dbReference>
<dbReference type="Gene3D" id="1.10.10.10">
    <property type="entry name" value="Winged helix-like DNA-binding domain superfamily/Winged helix DNA-binding domain"/>
    <property type="match status" value="1"/>
</dbReference>
<keyword evidence="2" id="KW-0472">Membrane</keyword>
<dbReference type="GO" id="GO:0006355">
    <property type="term" value="P:regulation of DNA-templated transcription"/>
    <property type="evidence" value="ECO:0007669"/>
    <property type="project" value="InterPro"/>
</dbReference>
<keyword evidence="2" id="KW-1133">Transmembrane helix</keyword>
<dbReference type="SUPFAM" id="SSF50998">
    <property type="entry name" value="Quinoprotein alcohol dehydrogenase-like"/>
    <property type="match status" value="1"/>
</dbReference>
<keyword evidence="3" id="KW-0732">Signal</keyword>
<feature type="transmembrane region" description="Helical" evidence="2">
    <location>
        <begin position="729"/>
        <end position="750"/>
    </location>
</feature>
<evidence type="ECO:0000256" key="1">
    <source>
        <dbReference type="SAM" id="Coils"/>
    </source>
</evidence>
<dbReference type="Gene3D" id="2.130.10.10">
    <property type="entry name" value="YVTN repeat-like/Quinoprotein amine dehydrogenase"/>
    <property type="match status" value="1"/>
</dbReference>
<dbReference type="GO" id="GO:0003677">
    <property type="term" value="F:DNA binding"/>
    <property type="evidence" value="ECO:0007669"/>
    <property type="project" value="InterPro"/>
</dbReference>
<keyword evidence="1" id="KW-0175">Coiled coil</keyword>
<dbReference type="InterPro" id="IPR015943">
    <property type="entry name" value="WD40/YVTN_repeat-like_dom_sf"/>
</dbReference>
<comment type="caution">
    <text evidence="5">The sequence shown here is derived from an EMBL/GenBank/DDBJ whole genome shotgun (WGS) entry which is preliminary data.</text>
</comment>
<organism evidence="5 6">
    <name type="scientific">Maribacter vaceletii</name>
    <dbReference type="NCBI Taxonomy" id="1206816"/>
    <lineage>
        <taxon>Bacteria</taxon>
        <taxon>Pseudomonadati</taxon>
        <taxon>Bacteroidota</taxon>
        <taxon>Flavobacteriia</taxon>
        <taxon>Flavobacteriales</taxon>
        <taxon>Flavobacteriaceae</taxon>
        <taxon>Maribacter</taxon>
    </lineage>
</organism>
<dbReference type="InterPro" id="IPR013783">
    <property type="entry name" value="Ig-like_fold"/>
</dbReference>
<accession>A0A495E739</accession>
<reference evidence="5 6" key="1">
    <citation type="submission" date="2018-10" db="EMBL/GenBank/DDBJ databases">
        <title>Genomic Encyclopedia of Archaeal and Bacterial Type Strains, Phase II (KMG-II): from individual species to whole genera.</title>
        <authorList>
            <person name="Goeker M."/>
        </authorList>
    </citation>
    <scope>NUCLEOTIDE SEQUENCE [LARGE SCALE GENOMIC DNA]</scope>
    <source>
        <strain evidence="5 6">DSM 25230</strain>
    </source>
</reference>
<proteinExistence type="predicted"/>
<feature type="coiled-coil region" evidence="1">
    <location>
        <begin position="759"/>
        <end position="809"/>
    </location>
</feature>
<keyword evidence="6" id="KW-1185">Reference proteome</keyword>
<feature type="domain" description="HTH luxR-type" evidence="4">
    <location>
        <begin position="872"/>
        <end position="929"/>
    </location>
</feature>
<sequence length="932" mass="107003">MKNKIFILLCFLACNCFSQELPPIQNFSAVTYGGANQNWSITQSKEKYIYVANNSGLLAFDGANWKLYASPNGSVIRSVKAINNRIYTGCYMEFGFWEKEDTGILKYNSISSNSDLTLVEDEQFWNITEYKDWILFQSLQQIYIYNTKDFSLNIIESPSKRAQIFRIGESIYFQKSGLGIFKIENGTSVLVTDSPIIKENLIIGIFLRDNKLMFLSENGIFYSLEEDNLKVWPTALDRLSTKVNVYSSLQLQDESIVVGTISNGIYHIDREGNLVNAINQQKGLNNNTVLSIFEDEEKNLWLALDNGLSVVNLSSPFKEYIDNIGSLGQVYSAIVKDDYLYLGTNQGVFYKHKNSDNDFEFMSSTKGQVWALRMVNGDLFCGHNNGTYQIKNKKAKLISSIPGTWDIKPFKDNPDLLLQGNYQGISVLKRNGNAWELRNKIEGFDIASRFFEWISDTKLVVNHENKGVFVLELDDDITKVVKITNQEPYGSGASLASFNGQIIYTTSDGMFSFNKTKDKFELDKALNDNFFERDAPPFGVLVSDSKNNRLWGFSNNSILSLTPAQLNDKHEVIEIPVPGYFRKNMGVYGFESITPLSKNNYLIGTSNGFVTLNLNKLKENEYKVAITGVKKNPGNLVAQAISLNANNELEFKENSIAFSYNVPEYDKYAEVNYQYQLSDEHNEWSAWSNKADASFENLPFGEYTFRVRARVNSLITNTVSKSFVIHRPWYFSYLAYAIYLLLFSAVVFLVHRYSKFYYKNQQELLLKENRKKIKRKEQKTKRKIIEIKNEKLKDEIESKNRELASSTMSIIKKNEFLNVLKSQLVNAETPQQIKMVIKTIDRNINNADDWRTFEQAFNNADKDFLKRIKEIHPELTSNDLRLCAYLRLNLSSKEIAPLLNISGRSVEVKRYRLRKKMGLEHEKSLSDYILSL</sequence>
<evidence type="ECO:0000313" key="5">
    <source>
        <dbReference type="EMBL" id="RKR12389.1"/>
    </source>
</evidence>
<evidence type="ECO:0000256" key="2">
    <source>
        <dbReference type="SAM" id="Phobius"/>
    </source>
</evidence>
<dbReference type="InterPro" id="IPR036388">
    <property type="entry name" value="WH-like_DNA-bd_sf"/>
</dbReference>
<evidence type="ECO:0000313" key="6">
    <source>
        <dbReference type="Proteomes" id="UP000269412"/>
    </source>
</evidence>
<gene>
    <name evidence="5" type="ORF">CLV91_2516</name>
</gene>
<feature type="signal peptide" evidence="3">
    <location>
        <begin position="1"/>
        <end position="18"/>
    </location>
</feature>
<dbReference type="InterPro" id="IPR000792">
    <property type="entry name" value="Tscrpt_reg_LuxR_C"/>
</dbReference>
<feature type="chain" id="PRO_5019768417" evidence="3">
    <location>
        <begin position="19"/>
        <end position="932"/>
    </location>
</feature>
<dbReference type="Proteomes" id="UP000269412">
    <property type="component" value="Unassembled WGS sequence"/>
</dbReference>
<dbReference type="RefSeq" id="WP_121068406.1">
    <property type="nucleotide sequence ID" value="NZ_RBIQ01000009.1"/>
</dbReference>
<dbReference type="SUPFAM" id="SSF46894">
    <property type="entry name" value="C-terminal effector domain of the bipartite response regulators"/>
    <property type="match status" value="1"/>
</dbReference>
<keyword evidence="2" id="KW-0812">Transmembrane</keyword>
<dbReference type="EMBL" id="RBIQ01000009">
    <property type="protein sequence ID" value="RKR12389.1"/>
    <property type="molecule type" value="Genomic_DNA"/>
</dbReference>
<dbReference type="Gene3D" id="2.60.40.10">
    <property type="entry name" value="Immunoglobulins"/>
    <property type="match status" value="1"/>
</dbReference>
<evidence type="ECO:0000256" key="3">
    <source>
        <dbReference type="SAM" id="SignalP"/>
    </source>
</evidence>
<dbReference type="OrthoDB" id="1090267at2"/>
<evidence type="ECO:0000259" key="4">
    <source>
        <dbReference type="SMART" id="SM00421"/>
    </source>
</evidence>
<dbReference type="InterPro" id="IPR011047">
    <property type="entry name" value="Quinoprotein_ADH-like_sf"/>
</dbReference>
<dbReference type="Pfam" id="PF07495">
    <property type="entry name" value="Y_Y_Y"/>
    <property type="match status" value="1"/>
</dbReference>
<dbReference type="SMART" id="SM00421">
    <property type="entry name" value="HTH_LUXR"/>
    <property type="match status" value="1"/>
</dbReference>
<name>A0A495E739_9FLAO</name>
<protein>
    <submittedName>
        <fullName evidence="5">Regulatory LuxR family protein</fullName>
    </submittedName>
</protein>
<dbReference type="AlphaFoldDB" id="A0A495E739"/>
<dbReference type="InterPro" id="IPR011123">
    <property type="entry name" value="Y_Y_Y"/>
</dbReference>